<keyword evidence="2" id="KW-1003">Cell membrane</keyword>
<feature type="transmembrane region" description="Helical" evidence="6">
    <location>
        <begin position="142"/>
        <end position="160"/>
    </location>
</feature>
<dbReference type="RefSeq" id="WP_234754128.1">
    <property type="nucleotide sequence ID" value="NZ_BAAAWN010000001.1"/>
</dbReference>
<keyword evidence="3 6" id="KW-0812">Transmembrane</keyword>
<dbReference type="InterPro" id="IPR011701">
    <property type="entry name" value="MFS"/>
</dbReference>
<evidence type="ECO:0000256" key="2">
    <source>
        <dbReference type="ARBA" id="ARBA00022475"/>
    </source>
</evidence>
<feature type="domain" description="Major facilitator superfamily (MFS) profile" evidence="7">
    <location>
        <begin position="10"/>
        <end position="418"/>
    </location>
</feature>
<dbReference type="PROSITE" id="PS50850">
    <property type="entry name" value="MFS"/>
    <property type="match status" value="1"/>
</dbReference>
<evidence type="ECO:0000313" key="9">
    <source>
        <dbReference type="Proteomes" id="UP001589702"/>
    </source>
</evidence>
<dbReference type="InterPro" id="IPR036259">
    <property type="entry name" value="MFS_trans_sf"/>
</dbReference>
<feature type="transmembrane region" description="Helical" evidence="6">
    <location>
        <begin position="271"/>
        <end position="292"/>
    </location>
</feature>
<dbReference type="PANTHER" id="PTHR11662:SF399">
    <property type="entry name" value="FI19708P1-RELATED"/>
    <property type="match status" value="1"/>
</dbReference>
<dbReference type="Proteomes" id="UP001589702">
    <property type="component" value="Unassembled WGS sequence"/>
</dbReference>
<keyword evidence="9" id="KW-1185">Reference proteome</keyword>
<reference evidence="8 9" key="1">
    <citation type="submission" date="2024-09" db="EMBL/GenBank/DDBJ databases">
        <authorList>
            <person name="Sun Q."/>
            <person name="Mori K."/>
        </authorList>
    </citation>
    <scope>NUCLEOTIDE SEQUENCE [LARGE SCALE GENOMIC DNA]</scope>
    <source>
        <strain evidence="8 9">JCM 1334</strain>
    </source>
</reference>
<dbReference type="EMBL" id="JBHMBC010000002">
    <property type="protein sequence ID" value="MFB9818120.1"/>
    <property type="molecule type" value="Genomic_DNA"/>
</dbReference>
<feature type="transmembrane region" description="Helical" evidence="6">
    <location>
        <begin position="328"/>
        <end position="354"/>
    </location>
</feature>
<feature type="transmembrane region" description="Helical" evidence="6">
    <location>
        <begin position="231"/>
        <end position="251"/>
    </location>
</feature>
<evidence type="ECO:0000256" key="4">
    <source>
        <dbReference type="ARBA" id="ARBA00022989"/>
    </source>
</evidence>
<dbReference type="InterPro" id="IPR000849">
    <property type="entry name" value="Sugar_P_transporter"/>
</dbReference>
<feature type="transmembrane region" description="Helical" evidence="6">
    <location>
        <begin position="304"/>
        <end position="322"/>
    </location>
</feature>
<dbReference type="Pfam" id="PF07690">
    <property type="entry name" value="MFS_1"/>
    <property type="match status" value="2"/>
</dbReference>
<evidence type="ECO:0000256" key="6">
    <source>
        <dbReference type="SAM" id="Phobius"/>
    </source>
</evidence>
<evidence type="ECO:0000313" key="8">
    <source>
        <dbReference type="EMBL" id="MFB9818120.1"/>
    </source>
</evidence>
<dbReference type="CDD" id="cd17319">
    <property type="entry name" value="MFS_ExuT_GudP_like"/>
    <property type="match status" value="1"/>
</dbReference>
<dbReference type="Gene3D" id="1.20.1250.20">
    <property type="entry name" value="MFS general substrate transporter like domains"/>
    <property type="match status" value="2"/>
</dbReference>
<feature type="transmembrane region" description="Helical" evidence="6">
    <location>
        <begin position="166"/>
        <end position="184"/>
    </location>
</feature>
<accession>A0ABV5XWC3</accession>
<feature type="transmembrane region" description="Helical" evidence="6">
    <location>
        <begin position="392"/>
        <end position="413"/>
    </location>
</feature>
<comment type="subcellular location">
    <subcellularLocation>
        <location evidence="1">Cell membrane</location>
        <topology evidence="1">Multi-pass membrane protein</topology>
    </subcellularLocation>
</comment>
<evidence type="ECO:0000256" key="5">
    <source>
        <dbReference type="ARBA" id="ARBA00023136"/>
    </source>
</evidence>
<dbReference type="SUPFAM" id="SSF103473">
    <property type="entry name" value="MFS general substrate transporter"/>
    <property type="match status" value="1"/>
</dbReference>
<feature type="transmembrane region" description="Helical" evidence="6">
    <location>
        <begin position="100"/>
        <end position="122"/>
    </location>
</feature>
<dbReference type="InterPro" id="IPR020846">
    <property type="entry name" value="MFS_dom"/>
</dbReference>
<dbReference type="InterPro" id="IPR050382">
    <property type="entry name" value="MFS_Na/Anion_cotransporter"/>
</dbReference>
<feature type="transmembrane region" description="Helical" evidence="6">
    <location>
        <begin position="366"/>
        <end position="386"/>
    </location>
</feature>
<keyword evidence="4 6" id="KW-1133">Transmembrane helix</keyword>
<protein>
    <submittedName>
        <fullName evidence="8">MFS transporter</fullName>
    </submittedName>
</protein>
<sequence>MKIARRRWWIYLLLFVLVMINYMDRTALSVAVGPIQKELNLSSTQVGLMLSAFLWSYLLFLIPSGILTDRFGPRVVNAVSIVVWSLATMLVGIVRGFGGLIGARLLMGVGESSTYPAAGRVLREWAPASERGRAASIYNSGAYAGPALGAILAAALITSFGWQTMFVIMGALGFIWLGAWLIWFRDPSKATWLSGPERAMILEERKVPGEQPQEGKPKGGVLSLLRYRSMWGVALVQSAAVYTQYLFLTWLPGYLEQVHHLSIMKSGLFTAVPYIVAVLAGIGLGIVFDRRLKRHAQSTARRRYIVAACLLASSVVLLTPFFSDVTVILILISISMTCISTTVSMNLALLGDLLRSRHLAGRANSIAMIGGNTFGAAAPIVTGYIVDTTHSYNSAFVVAGIFLLAGVVVALTLPRHPIGDEESAHAHGFDDAIAAPVAQ</sequence>
<gene>
    <name evidence="8" type="ORF">ACFFP1_01240</name>
</gene>
<feature type="transmembrane region" description="Helical" evidence="6">
    <location>
        <begin position="45"/>
        <end position="63"/>
    </location>
</feature>
<name>A0ABV5XWC3_ARTRM</name>
<evidence type="ECO:0000256" key="1">
    <source>
        <dbReference type="ARBA" id="ARBA00004651"/>
    </source>
</evidence>
<evidence type="ECO:0000256" key="3">
    <source>
        <dbReference type="ARBA" id="ARBA00022692"/>
    </source>
</evidence>
<keyword evidence="5 6" id="KW-0472">Membrane</keyword>
<evidence type="ECO:0000259" key="7">
    <source>
        <dbReference type="PROSITE" id="PS50850"/>
    </source>
</evidence>
<proteinExistence type="predicted"/>
<dbReference type="PIRSF" id="PIRSF002808">
    <property type="entry name" value="Hexose_phosphate_transp"/>
    <property type="match status" value="1"/>
</dbReference>
<comment type="caution">
    <text evidence="8">The sequence shown here is derived from an EMBL/GenBank/DDBJ whole genome shotgun (WGS) entry which is preliminary data.</text>
</comment>
<dbReference type="PANTHER" id="PTHR11662">
    <property type="entry name" value="SOLUTE CARRIER FAMILY 17"/>
    <property type="match status" value="1"/>
</dbReference>
<organism evidence="8 9">
    <name type="scientific">Arthrobacter ramosus</name>
    <dbReference type="NCBI Taxonomy" id="1672"/>
    <lineage>
        <taxon>Bacteria</taxon>
        <taxon>Bacillati</taxon>
        <taxon>Actinomycetota</taxon>
        <taxon>Actinomycetes</taxon>
        <taxon>Micrococcales</taxon>
        <taxon>Micrococcaceae</taxon>
        <taxon>Arthrobacter</taxon>
    </lineage>
</organism>
<feature type="transmembrane region" description="Helical" evidence="6">
    <location>
        <begin position="75"/>
        <end position="94"/>
    </location>
</feature>